<evidence type="ECO:0000256" key="4">
    <source>
        <dbReference type="ARBA" id="ARBA00022562"/>
    </source>
</evidence>
<keyword evidence="2 15" id="KW-0597">Phosphoprotein</keyword>
<evidence type="ECO:0000256" key="8">
    <source>
        <dbReference type="ARBA" id="ARBA00022921"/>
    </source>
</evidence>
<evidence type="ECO:0000256" key="2">
    <source>
        <dbReference type="ARBA" id="ARBA00022553"/>
    </source>
</evidence>
<comment type="similarity">
    <text evidence="15">Belongs to the papillomaviridae L2 protein family.</text>
</comment>
<keyword evidence="10" id="KW-1039">Host endosome</keyword>
<name>A0A385PK83_9PAPI</name>
<dbReference type="EMBL" id="MH777159">
    <property type="protein sequence ID" value="AYA93423.1"/>
    <property type="molecule type" value="Genomic_DNA"/>
</dbReference>
<comment type="caution">
    <text evidence="15">Lacks conserved residue(s) required for the propagation of feature annotation.</text>
</comment>
<dbReference type="GO" id="GO:0019028">
    <property type="term" value="C:viral capsid"/>
    <property type="evidence" value="ECO:0007669"/>
    <property type="project" value="UniProtKB-UniRule"/>
</dbReference>
<keyword evidence="8 15" id="KW-0426">Late protein</keyword>
<keyword evidence="3 15" id="KW-0167">Capsid protein</keyword>
<keyword evidence="1 15" id="KW-1163">Viral penetration into host nucleus</keyword>
<evidence type="ECO:0000256" key="3">
    <source>
        <dbReference type="ARBA" id="ARBA00022561"/>
    </source>
</evidence>
<dbReference type="InterPro" id="IPR000784">
    <property type="entry name" value="Late_L2"/>
</dbReference>
<keyword evidence="5 15" id="KW-0945">Host-virus interaction</keyword>
<dbReference type="Pfam" id="PF00513">
    <property type="entry name" value="Late_protein_L2"/>
    <property type="match status" value="1"/>
</dbReference>
<dbReference type="GO" id="GO:0043657">
    <property type="term" value="C:host cell"/>
    <property type="evidence" value="ECO:0007669"/>
    <property type="project" value="GOC"/>
</dbReference>
<proteinExistence type="inferred from homology"/>
<keyword evidence="4 15" id="KW-1048">Host nucleus</keyword>
<protein>
    <recommendedName>
        <fullName evidence="15">Minor capsid protein L2</fullName>
    </recommendedName>
</protein>
<keyword evidence="12 15" id="KW-0238">DNA-binding</keyword>
<evidence type="ECO:0000256" key="15">
    <source>
        <dbReference type="HAMAP-Rule" id="MF_04003"/>
    </source>
</evidence>
<dbReference type="GO" id="GO:0005198">
    <property type="term" value="F:structural molecule activity"/>
    <property type="evidence" value="ECO:0007669"/>
    <property type="project" value="UniProtKB-UniRule"/>
</dbReference>
<gene>
    <name evidence="15" type="primary">L2</name>
</gene>
<sequence length="504" mass="55685">MNRSRRRKRASDIDLYRSCALGGDCIPDVKNKIEGNTWADVLLKVFGSVLYLGNLGIGTGKGSGGQFGYRPFGGTRPSTSTTPIRPAIPTDTVITGDVVPVTPFDSAIVPLTDGLPDTAVIDIPGSGPGLSNETLDVTTTLDPISEVTGVGEHPAITYNTDNVAQLDVQLQPPPPKRILLDSEVYNTDTTVFTHASHVDSDYNVFVDAQLHGEHIGAPEEIELQEINLREEFEIDQGPLKSTPLSSRVISKTRDLYHRFVEQVPTSREFVQSRPSVSFEFENPAFESEIADAFNREVQEVAEMAGSEQLQDVTRLGDTRFSESPGGTIRVSRLGQRAGMITRSGLQIGRRVHFYYDISPIPESIEMRTFGEFSHEASIVDELTNSSFINPFEQPIEGSLEFSEDALLDTIDENFSGTHVVLTTTDYEGDTFDIPTFPPGISVKVFVDDYARSFNVFNPVSQDSIVYPDQPYVPLQPASGVDVYYDDYDLHPSLKKRKRKRSFSL</sequence>
<comment type="subunit">
    <text evidence="15">Interacts with major capsid protein L1. Interacts with E2; this interaction inhibits E2 transcriptional activity but not the DNA replication function E2. Interacts with host HSPA8; this interaction is required for L2 nuclear translocation. Interacts with host importins KPNB2 and KPNB3. Forms a complex with importin alpha2-beta1 heterodimers via interaction with the importin alpha2 adapter. Interacts with host DYNLT1; this interaction is essential for virus intracellular transport during entry. Interacts (via C-terminus) with host retromer subunits VPS35 AND VPS29.</text>
</comment>
<evidence type="ECO:0000256" key="12">
    <source>
        <dbReference type="ARBA" id="ARBA00023125"/>
    </source>
</evidence>
<comment type="subcellular location">
    <subcellularLocation>
        <location evidence="15">Virion</location>
    </subcellularLocation>
    <subcellularLocation>
        <location evidence="15">Host nucleus</location>
    </subcellularLocation>
</comment>
<evidence type="ECO:0000256" key="6">
    <source>
        <dbReference type="ARBA" id="ARBA00022812"/>
    </source>
</evidence>
<evidence type="ECO:0000256" key="7">
    <source>
        <dbReference type="ARBA" id="ARBA00022844"/>
    </source>
</evidence>
<evidence type="ECO:0000256" key="9">
    <source>
        <dbReference type="ARBA" id="ARBA00022952"/>
    </source>
</evidence>
<dbReference type="GO" id="GO:0075732">
    <property type="term" value="P:viral penetration into host nucleus"/>
    <property type="evidence" value="ECO:0007669"/>
    <property type="project" value="UniProtKB-KW"/>
</dbReference>
<feature type="disulfide bond" evidence="15">
    <location>
        <begin position="19"/>
        <end position="25"/>
    </location>
</feature>
<dbReference type="GO" id="GO:0042025">
    <property type="term" value="C:host cell nucleus"/>
    <property type="evidence" value="ECO:0007669"/>
    <property type="project" value="UniProtKB-SubCell"/>
</dbReference>
<dbReference type="HAMAP" id="MF_04003">
    <property type="entry name" value="PPV_L2"/>
    <property type="match status" value="1"/>
</dbReference>
<evidence type="ECO:0000256" key="14">
    <source>
        <dbReference type="ARBA" id="ARBA00023296"/>
    </source>
</evidence>
<accession>A0A385PK83</accession>
<dbReference type="GO" id="GO:0075521">
    <property type="term" value="P:microtubule-dependent intracellular transport of viral material towards nucleus"/>
    <property type="evidence" value="ECO:0007669"/>
    <property type="project" value="UniProtKB-UniRule"/>
</dbReference>
<evidence type="ECO:0000256" key="5">
    <source>
        <dbReference type="ARBA" id="ARBA00022581"/>
    </source>
</evidence>
<reference evidence="16" key="1">
    <citation type="journal article" date="2018" name="Nat. Med.">
        <title>Expanded skin virome in DOCK8-deficient patients.</title>
        <authorList>
            <consortium name="NISC Comparative Sequencing Program"/>
            <person name="Tirosh O."/>
            <person name="Conlan S."/>
            <person name="Deming C."/>
            <person name="Lee-Lin S.Q."/>
            <person name="Huang X."/>
            <person name="Su H.C."/>
            <person name="Freeman A.F."/>
            <person name="Segre J.A."/>
            <person name="Kong H.H."/>
        </authorList>
    </citation>
    <scope>NUCLEOTIDE SEQUENCE</scope>
    <source>
        <strain evidence="16">HPV-mSK_011</strain>
    </source>
</reference>
<keyword evidence="13 15" id="KW-1015">Disulfide bond</keyword>
<keyword evidence="6" id="KW-1040">Host Golgi apparatus</keyword>
<comment type="function">
    <text evidence="15">Minor protein of the capsid that localizes along the inner surface of the virion, within the central cavities beneath the L1 pentamers. Plays a role in capsid stabilization through interaction with the major capsid protein L1. Once the virion enters the host cell, L2 escorts the genomic DNA into the nucleus by promoting escape from the endosomal compartments and traffic through the host Golgi network. Mechanistically, the C-terminus of L2 possesses a cell-penetrating peptide that protudes from the host endosome, interacts with host cytoplasmic retromer cargo and thereby mediates the capsid delivery to the host trans-Golgi network. Plays a role through its interaction with host dynein in the intracellular microtubule-dependent transport of viral capsid toward the nucleus. Mediates the viral genome import into the nucleus through binding to host importins. Once within the nucleus, L2 localizes viral genomes to host PML bodies in order to activate early gene expression for establishment of infection. Later on, promotes late gene expression by interacting with the viral E2 protein and by inhibiting its transcriptional activation functions. During virion assembly, encapsidates the genome by direct interaction with the viral DNA.</text>
</comment>
<evidence type="ECO:0000256" key="1">
    <source>
        <dbReference type="ARBA" id="ARBA00022524"/>
    </source>
</evidence>
<keyword evidence="9 15" id="KW-1177">Microtubular inwards viral transport</keyword>
<keyword evidence="14 15" id="KW-1160">Virus entry into host cell</keyword>
<evidence type="ECO:0000313" key="16">
    <source>
        <dbReference type="EMBL" id="AYA93423.1"/>
    </source>
</evidence>
<evidence type="ECO:0000256" key="10">
    <source>
        <dbReference type="ARBA" id="ARBA00023046"/>
    </source>
</evidence>
<keyword evidence="11 15" id="KW-1176">Cytoplasmic inwards viral transport</keyword>
<dbReference type="GO" id="GO:0003677">
    <property type="term" value="F:DNA binding"/>
    <property type="evidence" value="ECO:0007669"/>
    <property type="project" value="UniProtKB-UniRule"/>
</dbReference>
<evidence type="ECO:0000256" key="11">
    <source>
        <dbReference type="ARBA" id="ARBA00023120"/>
    </source>
</evidence>
<keyword evidence="7 15" id="KW-0946">Virion</keyword>
<organism evidence="16">
    <name type="scientific">Human papillomavirus</name>
    <dbReference type="NCBI Taxonomy" id="10566"/>
    <lineage>
        <taxon>Viruses</taxon>
        <taxon>Monodnaviria</taxon>
        <taxon>Shotokuvirae</taxon>
        <taxon>Cossaviricota</taxon>
        <taxon>Papovaviricetes</taxon>
        <taxon>Zurhausenvirales</taxon>
        <taxon>Papillomaviridae</taxon>
    </lineage>
</organism>
<comment type="PTM">
    <text evidence="15">Highly phosphorylated.</text>
</comment>
<evidence type="ECO:0000256" key="13">
    <source>
        <dbReference type="ARBA" id="ARBA00023157"/>
    </source>
</evidence>
<dbReference type="GO" id="GO:0046718">
    <property type="term" value="P:symbiont entry into host cell"/>
    <property type="evidence" value="ECO:0007669"/>
    <property type="project" value="UniProtKB-KW"/>
</dbReference>